<accession>A0A9W8BGU5</accession>
<feature type="chain" id="PRO_5040983623" description="Carbohydrate-binding module family 96 domain-containing protein" evidence="4">
    <location>
        <begin position="19"/>
        <end position="194"/>
    </location>
</feature>
<evidence type="ECO:0000259" key="5">
    <source>
        <dbReference type="Pfam" id="PF24517"/>
    </source>
</evidence>
<sequence length="194" mass="20657">MKLTIGFAFAALACVVAATSGVRSGTAVYHMMPARDATVSYNTFKNADGSFESLTPKGGQSTLVTFKGNRDYERILLGFNLPSQVKDPSQITKCVLNVPVPKDAPDQDYALTAYAASSNWDEDTVNAATKITSIRQLGSVNIPSGQNPGSIDVTGACQAAAEGKFSMFVDTSQPLVTFYSRDSGKPTFSLDLTY</sequence>
<comment type="subcellular location">
    <subcellularLocation>
        <location evidence="1">Secreted</location>
    </subcellularLocation>
</comment>
<keyword evidence="7" id="KW-1185">Reference proteome</keyword>
<dbReference type="Pfam" id="PF24517">
    <property type="entry name" value="CBM96"/>
    <property type="match status" value="1"/>
</dbReference>
<keyword evidence="3 4" id="KW-0732">Signal</keyword>
<gene>
    <name evidence="6" type="ORF">H4R26_003429</name>
</gene>
<dbReference type="OrthoDB" id="5517791at2759"/>
<feature type="domain" description="Carbohydrate-binding module family 96" evidence="5">
    <location>
        <begin position="31"/>
        <end position="186"/>
    </location>
</feature>
<feature type="signal peptide" evidence="4">
    <location>
        <begin position="1"/>
        <end position="18"/>
    </location>
</feature>
<dbReference type="AlphaFoldDB" id="A0A9W8BGU5"/>
<keyword evidence="2" id="KW-0964">Secreted</keyword>
<reference evidence="6" key="1">
    <citation type="submission" date="2022-07" db="EMBL/GenBank/DDBJ databases">
        <title>Phylogenomic reconstructions and comparative analyses of Kickxellomycotina fungi.</title>
        <authorList>
            <person name="Reynolds N.K."/>
            <person name="Stajich J.E."/>
            <person name="Barry K."/>
            <person name="Grigoriev I.V."/>
            <person name="Crous P."/>
            <person name="Smith M.E."/>
        </authorList>
    </citation>
    <scope>NUCLEOTIDE SEQUENCE</scope>
    <source>
        <strain evidence="6">IMI 214461</strain>
    </source>
</reference>
<comment type="caution">
    <text evidence="6">The sequence shown here is derived from an EMBL/GenBank/DDBJ whole genome shotgun (WGS) entry which is preliminary data.</text>
</comment>
<dbReference type="InterPro" id="IPR055372">
    <property type="entry name" value="CBM96"/>
</dbReference>
<evidence type="ECO:0000313" key="7">
    <source>
        <dbReference type="Proteomes" id="UP001150907"/>
    </source>
</evidence>
<dbReference type="GO" id="GO:0005576">
    <property type="term" value="C:extracellular region"/>
    <property type="evidence" value="ECO:0007669"/>
    <property type="project" value="UniProtKB-SubCell"/>
</dbReference>
<organism evidence="6 7">
    <name type="scientific">Coemansia thaxteri</name>
    <dbReference type="NCBI Taxonomy" id="2663907"/>
    <lineage>
        <taxon>Eukaryota</taxon>
        <taxon>Fungi</taxon>
        <taxon>Fungi incertae sedis</taxon>
        <taxon>Zoopagomycota</taxon>
        <taxon>Kickxellomycotina</taxon>
        <taxon>Kickxellomycetes</taxon>
        <taxon>Kickxellales</taxon>
        <taxon>Kickxellaceae</taxon>
        <taxon>Coemansia</taxon>
    </lineage>
</organism>
<proteinExistence type="predicted"/>
<name>A0A9W8BGU5_9FUNG</name>
<dbReference type="EMBL" id="JANBQF010000271">
    <property type="protein sequence ID" value="KAJ2002773.1"/>
    <property type="molecule type" value="Genomic_DNA"/>
</dbReference>
<evidence type="ECO:0000256" key="4">
    <source>
        <dbReference type="SAM" id="SignalP"/>
    </source>
</evidence>
<dbReference type="Proteomes" id="UP001150907">
    <property type="component" value="Unassembled WGS sequence"/>
</dbReference>
<evidence type="ECO:0000313" key="6">
    <source>
        <dbReference type="EMBL" id="KAJ2002773.1"/>
    </source>
</evidence>
<protein>
    <recommendedName>
        <fullName evidence="5">Carbohydrate-binding module family 96 domain-containing protein</fullName>
    </recommendedName>
</protein>
<evidence type="ECO:0000256" key="1">
    <source>
        <dbReference type="ARBA" id="ARBA00004613"/>
    </source>
</evidence>
<evidence type="ECO:0000256" key="3">
    <source>
        <dbReference type="ARBA" id="ARBA00022729"/>
    </source>
</evidence>
<evidence type="ECO:0000256" key="2">
    <source>
        <dbReference type="ARBA" id="ARBA00022525"/>
    </source>
</evidence>
<dbReference type="NCBIfam" id="NF033679">
    <property type="entry name" value="DNRLRE_dom"/>
    <property type="match status" value="1"/>
</dbReference>